<dbReference type="InterPro" id="IPR050550">
    <property type="entry name" value="SEC23_SEC24_subfamily"/>
</dbReference>
<dbReference type="AlphaFoldDB" id="A0A2N9GET7"/>
<organism evidence="2">
    <name type="scientific">Fagus sylvatica</name>
    <name type="common">Beechnut</name>
    <dbReference type="NCBI Taxonomy" id="28930"/>
    <lineage>
        <taxon>Eukaryota</taxon>
        <taxon>Viridiplantae</taxon>
        <taxon>Streptophyta</taxon>
        <taxon>Embryophyta</taxon>
        <taxon>Tracheophyta</taxon>
        <taxon>Spermatophyta</taxon>
        <taxon>Magnoliopsida</taxon>
        <taxon>eudicotyledons</taxon>
        <taxon>Gunneridae</taxon>
        <taxon>Pentapetalae</taxon>
        <taxon>rosids</taxon>
        <taxon>fabids</taxon>
        <taxon>Fagales</taxon>
        <taxon>Fagaceae</taxon>
        <taxon>Fagus</taxon>
    </lineage>
</organism>
<dbReference type="GO" id="GO:0030127">
    <property type="term" value="C:COPII vesicle coat"/>
    <property type="evidence" value="ECO:0007669"/>
    <property type="project" value="TreeGrafter"/>
</dbReference>
<dbReference type="PANTHER" id="PTHR13803:SF4">
    <property type="entry name" value="SECRETORY 24CD, ISOFORM C"/>
    <property type="match status" value="1"/>
</dbReference>
<gene>
    <name evidence="2" type="ORF">FSB_LOCUS25842</name>
</gene>
<name>A0A2N9GET7_FAGSY</name>
<dbReference type="PANTHER" id="PTHR13803">
    <property type="entry name" value="SEC24-RELATED PROTEIN"/>
    <property type="match status" value="1"/>
</dbReference>
<evidence type="ECO:0000313" key="2">
    <source>
        <dbReference type="EMBL" id="SPC97960.1"/>
    </source>
</evidence>
<protein>
    <recommendedName>
        <fullName evidence="3">Protein transport protein Sec24-like CEF</fullName>
    </recommendedName>
</protein>
<dbReference type="GO" id="GO:0000149">
    <property type="term" value="F:SNARE binding"/>
    <property type="evidence" value="ECO:0007669"/>
    <property type="project" value="TreeGrafter"/>
</dbReference>
<accession>A0A2N9GET7</accession>
<proteinExistence type="predicted"/>
<dbReference type="GO" id="GO:0090110">
    <property type="term" value="P:COPII-coated vesicle cargo loading"/>
    <property type="evidence" value="ECO:0007669"/>
    <property type="project" value="TreeGrafter"/>
</dbReference>
<feature type="region of interest" description="Disordered" evidence="1">
    <location>
        <begin position="72"/>
        <end position="148"/>
    </location>
</feature>
<reference evidence="2" key="1">
    <citation type="submission" date="2018-02" db="EMBL/GenBank/DDBJ databases">
        <authorList>
            <person name="Cohen D.B."/>
            <person name="Kent A.D."/>
        </authorList>
    </citation>
    <scope>NUCLEOTIDE SEQUENCE</scope>
</reference>
<feature type="region of interest" description="Disordered" evidence="1">
    <location>
        <begin position="191"/>
        <end position="210"/>
    </location>
</feature>
<dbReference type="GO" id="GO:0070971">
    <property type="term" value="C:endoplasmic reticulum exit site"/>
    <property type="evidence" value="ECO:0007669"/>
    <property type="project" value="TreeGrafter"/>
</dbReference>
<feature type="compositionally biased region" description="Pro residues" evidence="1">
    <location>
        <begin position="119"/>
        <end position="128"/>
    </location>
</feature>
<evidence type="ECO:0008006" key="3">
    <source>
        <dbReference type="Google" id="ProtNLM"/>
    </source>
</evidence>
<dbReference type="EMBL" id="OIVN01001814">
    <property type="protein sequence ID" value="SPC97960.1"/>
    <property type="molecule type" value="Genomic_DNA"/>
</dbReference>
<dbReference type="GO" id="GO:0008270">
    <property type="term" value="F:zinc ion binding"/>
    <property type="evidence" value="ECO:0007669"/>
    <property type="project" value="TreeGrafter"/>
</dbReference>
<dbReference type="SUPFAM" id="SSF81995">
    <property type="entry name" value="beta-sandwich domain of Sec23/24"/>
    <property type="match status" value="1"/>
</dbReference>
<sequence>MPEQNPVTQAHLKTCMNGESLPSLPNVSPQIAVERSLRNVGGLTTGPVMPRSSAPSGFVSNGPPAFTSGVLPGGPRFPSAGGAPQPPVGPPSAMGLGGAAPQAPSMRSLLGSPAVGAPPGAPVQPAPPFSASAQGLSSPPGSYGPPTWPMQAGQATPPLPFPGSAQPPRMFGMPPPPLPNQSMTAIPAMGQTGAPVSATSKIDPNQIPRPIPSSSAVVYETRQGNQANPPPPATSDYIARDTGNCSPRYMRCTISQIPCTGDLLTTSGMQLALLVQPLALLHPSEEPIQVMPDFFLL</sequence>
<evidence type="ECO:0000256" key="1">
    <source>
        <dbReference type="SAM" id="MobiDB-lite"/>
    </source>
</evidence>
<dbReference type="Gene3D" id="2.60.40.1670">
    <property type="entry name" value="beta-sandwich domain of Sec23/24"/>
    <property type="match status" value="1"/>
</dbReference>